<protein>
    <submittedName>
        <fullName evidence="4">Agmatinase</fullName>
    </submittedName>
</protein>
<dbReference type="InterPro" id="IPR006035">
    <property type="entry name" value="Ureohydrolase"/>
</dbReference>
<dbReference type="CDD" id="cd09990">
    <property type="entry name" value="Agmatinase-like"/>
    <property type="match status" value="1"/>
</dbReference>
<dbReference type="Pfam" id="PF00491">
    <property type="entry name" value="Arginase"/>
    <property type="match status" value="1"/>
</dbReference>
<dbReference type="AlphaFoldDB" id="A0A1M7SSY1"/>
<dbReference type="GO" id="GO:0046872">
    <property type="term" value="F:metal ion binding"/>
    <property type="evidence" value="ECO:0007669"/>
    <property type="project" value="UniProtKB-KW"/>
</dbReference>
<evidence type="ECO:0000256" key="1">
    <source>
        <dbReference type="ARBA" id="ARBA00022723"/>
    </source>
</evidence>
<keyword evidence="5" id="KW-1185">Reference proteome</keyword>
<dbReference type="Proteomes" id="UP000184096">
    <property type="component" value="Chromosome I"/>
</dbReference>
<dbReference type="PRINTS" id="PR00116">
    <property type="entry name" value="ARGINASE"/>
</dbReference>
<dbReference type="GO" id="GO:0033389">
    <property type="term" value="P:putrescine biosynthetic process from arginine, via agmatine"/>
    <property type="evidence" value="ECO:0007669"/>
    <property type="project" value="TreeGrafter"/>
</dbReference>
<dbReference type="PANTHER" id="PTHR11358:SF26">
    <property type="entry name" value="GUANIDINO ACID HYDROLASE, MITOCHONDRIAL"/>
    <property type="match status" value="1"/>
</dbReference>
<keyword evidence="1" id="KW-0479">Metal-binding</keyword>
<evidence type="ECO:0000256" key="3">
    <source>
        <dbReference type="PROSITE-ProRule" id="PRU00742"/>
    </source>
</evidence>
<evidence type="ECO:0000313" key="5">
    <source>
        <dbReference type="Proteomes" id="UP000184096"/>
    </source>
</evidence>
<keyword evidence="2" id="KW-0378">Hydrolase</keyword>
<evidence type="ECO:0000256" key="2">
    <source>
        <dbReference type="ARBA" id="ARBA00022801"/>
    </source>
</evidence>
<dbReference type="EMBL" id="LT670849">
    <property type="protein sequence ID" value="SHN61531.1"/>
    <property type="molecule type" value="Genomic_DNA"/>
</dbReference>
<gene>
    <name evidence="4" type="ORF">SAMN05444170_0140</name>
</gene>
<dbReference type="GO" id="GO:0008783">
    <property type="term" value="F:agmatinase activity"/>
    <property type="evidence" value="ECO:0007669"/>
    <property type="project" value="TreeGrafter"/>
</dbReference>
<evidence type="ECO:0000313" key="4">
    <source>
        <dbReference type="EMBL" id="SHN61531.1"/>
    </source>
</evidence>
<dbReference type="Gene3D" id="3.40.800.10">
    <property type="entry name" value="Ureohydrolase domain"/>
    <property type="match status" value="1"/>
</dbReference>
<name>A0A1M7SSY1_9BRAD</name>
<dbReference type="OrthoDB" id="9788689at2"/>
<dbReference type="RefSeq" id="WP_072815925.1">
    <property type="nucleotide sequence ID" value="NZ_LT670849.1"/>
</dbReference>
<dbReference type="InterPro" id="IPR023696">
    <property type="entry name" value="Ureohydrolase_dom_sf"/>
</dbReference>
<accession>A0A1M7SSY1</accession>
<organism evidence="4 5">
    <name type="scientific">Bradyrhizobium erythrophlei</name>
    <dbReference type="NCBI Taxonomy" id="1437360"/>
    <lineage>
        <taxon>Bacteria</taxon>
        <taxon>Pseudomonadati</taxon>
        <taxon>Pseudomonadota</taxon>
        <taxon>Alphaproteobacteria</taxon>
        <taxon>Hyphomicrobiales</taxon>
        <taxon>Nitrobacteraceae</taxon>
        <taxon>Bradyrhizobium</taxon>
    </lineage>
</organism>
<reference evidence="5" key="1">
    <citation type="submission" date="2016-11" db="EMBL/GenBank/DDBJ databases">
        <authorList>
            <person name="Varghese N."/>
            <person name="Submissions S."/>
        </authorList>
    </citation>
    <scope>NUCLEOTIDE SEQUENCE [LARGE SCALE GENOMIC DNA]</scope>
    <source>
        <strain evidence="5">GAS401</strain>
    </source>
</reference>
<dbReference type="PANTHER" id="PTHR11358">
    <property type="entry name" value="ARGINASE/AGMATINASE"/>
    <property type="match status" value="1"/>
</dbReference>
<proteinExistence type="inferred from homology"/>
<sequence length="402" mass="44634">MLFETRTRHARRAGLWPQPRRTRRHHPDFDKMATQGWQSLEAEGKLPHARWRKERQWALDMGLPGAESLTDRDIPTFARGELPHFAGINTFMKAPYVEDVRDVSKYDAAVIGIPFDSGTTYRPGTRFGPQGIRRISALYTPYNYELGVDLREQMTLCDAGDVFTIPANLEKSFDQISRGVAHVFSSGALPIMLGGDHSIGFPCVRGIAQCTDKKIGIIHFDRHIDIQEKDLDERMHTTPWYWATNLPNVSPTNLVQLGIGGWQVPREGVEVARRRNTNVLTIADIERIGLEKTAEIALELAWKDADAVYISFDVDSLDCGFVPGTGWPEPGGFLPREALKILGLVAAEGLCGLEVVEVSPPYDTSDITALIGVRVVVEALGSMVAHGKLGSHKKIINKPVAY</sequence>
<dbReference type="PROSITE" id="PS51409">
    <property type="entry name" value="ARGINASE_2"/>
    <property type="match status" value="1"/>
</dbReference>
<dbReference type="SUPFAM" id="SSF52768">
    <property type="entry name" value="Arginase/deacetylase"/>
    <property type="match status" value="1"/>
</dbReference>
<comment type="similarity">
    <text evidence="3">Belongs to the arginase family.</text>
</comment>